<feature type="domain" description="Phosphatidic acid phosphatase type 2/haloperoxidase" evidence="2">
    <location>
        <begin position="109"/>
        <end position="229"/>
    </location>
</feature>
<feature type="transmembrane region" description="Helical" evidence="1">
    <location>
        <begin position="160"/>
        <end position="179"/>
    </location>
</feature>
<keyword evidence="1" id="KW-0472">Membrane</keyword>
<dbReference type="Pfam" id="PF01569">
    <property type="entry name" value="PAP2"/>
    <property type="match status" value="1"/>
</dbReference>
<dbReference type="EMBL" id="CAFABK010000107">
    <property type="protein sequence ID" value="CAB4834886.1"/>
    <property type="molecule type" value="Genomic_DNA"/>
</dbReference>
<name>A0A6J7APK3_9ZZZZ</name>
<dbReference type="InterPro" id="IPR000326">
    <property type="entry name" value="PAP2/HPO"/>
</dbReference>
<feature type="transmembrane region" description="Helical" evidence="1">
    <location>
        <begin position="212"/>
        <end position="230"/>
    </location>
</feature>
<evidence type="ECO:0000256" key="1">
    <source>
        <dbReference type="SAM" id="Phobius"/>
    </source>
</evidence>
<accession>A0A6J7APK3</accession>
<dbReference type="InterPro" id="IPR036938">
    <property type="entry name" value="PAP2/HPO_sf"/>
</dbReference>
<proteinExistence type="predicted"/>
<sequence length="246" mass="27730">MAKSKALRTVVIVAVFLGIILVFMSYEMLNFAPGSARWPSFYPWDPATKALVQPLSGDGAYQSFILKSWLDERVPFVPILALPYLSFLVIVPFVVPAINLAARSMRRFLTVGLALIVSQLFLDISYWLFQTNVPRTATLPDGALGWLVGMIWGNDQPFNGYPSGHCTWAMIGIISLWRLRSRFPKTAWILMPWLALIFPATVMLQQHFLMDVYAGLFVGFASYWAVMFAVERPSLVPRDEGALHRP</sequence>
<dbReference type="SUPFAM" id="SSF48317">
    <property type="entry name" value="Acid phosphatase/Vanadium-dependent haloperoxidase"/>
    <property type="match status" value="1"/>
</dbReference>
<gene>
    <name evidence="3" type="ORF">UFOPK3204_01608</name>
</gene>
<dbReference type="AlphaFoldDB" id="A0A6J7APK3"/>
<evidence type="ECO:0000313" key="3">
    <source>
        <dbReference type="EMBL" id="CAB4834886.1"/>
    </source>
</evidence>
<evidence type="ECO:0000259" key="2">
    <source>
        <dbReference type="Pfam" id="PF01569"/>
    </source>
</evidence>
<keyword evidence="1" id="KW-0812">Transmembrane</keyword>
<feature type="transmembrane region" description="Helical" evidence="1">
    <location>
        <begin position="108"/>
        <end position="129"/>
    </location>
</feature>
<feature type="transmembrane region" description="Helical" evidence="1">
    <location>
        <begin position="186"/>
        <end position="206"/>
    </location>
</feature>
<feature type="transmembrane region" description="Helical" evidence="1">
    <location>
        <begin position="76"/>
        <end position="101"/>
    </location>
</feature>
<keyword evidence="1" id="KW-1133">Transmembrane helix</keyword>
<protein>
    <submittedName>
        <fullName evidence="3">Unannotated protein</fullName>
    </submittedName>
</protein>
<feature type="transmembrane region" description="Helical" evidence="1">
    <location>
        <begin position="7"/>
        <end position="26"/>
    </location>
</feature>
<reference evidence="3" key="1">
    <citation type="submission" date="2020-05" db="EMBL/GenBank/DDBJ databases">
        <authorList>
            <person name="Chiriac C."/>
            <person name="Salcher M."/>
            <person name="Ghai R."/>
            <person name="Kavagutti S V."/>
        </authorList>
    </citation>
    <scope>NUCLEOTIDE SEQUENCE</scope>
</reference>
<organism evidence="3">
    <name type="scientific">freshwater metagenome</name>
    <dbReference type="NCBI Taxonomy" id="449393"/>
    <lineage>
        <taxon>unclassified sequences</taxon>
        <taxon>metagenomes</taxon>
        <taxon>ecological metagenomes</taxon>
    </lineage>
</organism>